<dbReference type="Proteomes" id="UP000677228">
    <property type="component" value="Unassembled WGS sequence"/>
</dbReference>
<dbReference type="Proteomes" id="UP000682733">
    <property type="component" value="Unassembled WGS sequence"/>
</dbReference>
<dbReference type="EMBL" id="CAJOBC010096396">
    <property type="protein sequence ID" value="CAF4439844.1"/>
    <property type="molecule type" value="Genomic_DNA"/>
</dbReference>
<organism evidence="2 5">
    <name type="scientific">Didymodactylos carnosus</name>
    <dbReference type="NCBI Taxonomy" id="1234261"/>
    <lineage>
        <taxon>Eukaryota</taxon>
        <taxon>Metazoa</taxon>
        <taxon>Spiralia</taxon>
        <taxon>Gnathifera</taxon>
        <taxon>Rotifera</taxon>
        <taxon>Eurotatoria</taxon>
        <taxon>Bdelloidea</taxon>
        <taxon>Philodinida</taxon>
        <taxon>Philodinidae</taxon>
        <taxon>Didymodactylos</taxon>
    </lineage>
</organism>
<comment type="caution">
    <text evidence="2">The sequence shown here is derived from an EMBL/GenBank/DDBJ whole genome shotgun (WGS) entry which is preliminary data.</text>
</comment>
<dbReference type="InterPro" id="IPR011990">
    <property type="entry name" value="TPR-like_helical_dom_sf"/>
</dbReference>
<evidence type="ECO:0000313" key="5">
    <source>
        <dbReference type="Proteomes" id="UP000663829"/>
    </source>
</evidence>
<evidence type="ECO:0000313" key="2">
    <source>
        <dbReference type="EMBL" id="CAF1575069.1"/>
    </source>
</evidence>
<gene>
    <name evidence="2" type="ORF">GPM918_LOCUS40671</name>
    <name evidence="1" type="ORF">OVA965_LOCUS35751</name>
    <name evidence="4" type="ORF">SRO942_LOCUS41636</name>
    <name evidence="3" type="ORF">TMI583_LOCUS36730</name>
</gene>
<protein>
    <submittedName>
        <fullName evidence="2">Uncharacterized protein</fullName>
    </submittedName>
</protein>
<dbReference type="Gene3D" id="1.25.40.10">
    <property type="entry name" value="Tetratricopeptide repeat domain"/>
    <property type="match status" value="1"/>
</dbReference>
<evidence type="ECO:0000313" key="3">
    <source>
        <dbReference type="EMBL" id="CAF4264998.1"/>
    </source>
</evidence>
<sequence>MALQRQSYPWYHQSIACNLRFLGEVYHGYGEKKLALKNCSEALVCYKYTLADSNHPIIQQMDSETAKLSKKKPREKFLKSNSTTTSTTITTITQKNNVSQECVAVECVASGVENMCRTSKRRNLIGAVARHCRRLSLR</sequence>
<proteinExistence type="predicted"/>
<evidence type="ECO:0000313" key="4">
    <source>
        <dbReference type="EMBL" id="CAF4439844.1"/>
    </source>
</evidence>
<dbReference type="EMBL" id="CAJNOK010031558">
    <property type="protein sequence ID" value="CAF1473550.1"/>
    <property type="molecule type" value="Genomic_DNA"/>
</dbReference>
<dbReference type="EMBL" id="CAJOBA010053454">
    <property type="protein sequence ID" value="CAF4264998.1"/>
    <property type="molecule type" value="Genomic_DNA"/>
</dbReference>
<keyword evidence="5" id="KW-1185">Reference proteome</keyword>
<dbReference type="Proteomes" id="UP000681722">
    <property type="component" value="Unassembled WGS sequence"/>
</dbReference>
<evidence type="ECO:0000313" key="1">
    <source>
        <dbReference type="EMBL" id="CAF1473550.1"/>
    </source>
</evidence>
<dbReference type="AlphaFoldDB" id="A0A815YTR0"/>
<dbReference type="Proteomes" id="UP000663829">
    <property type="component" value="Unassembled WGS sequence"/>
</dbReference>
<dbReference type="EMBL" id="CAJNOQ010030523">
    <property type="protein sequence ID" value="CAF1575069.1"/>
    <property type="molecule type" value="Genomic_DNA"/>
</dbReference>
<name>A0A815YTR0_9BILA</name>
<accession>A0A815YTR0</accession>
<reference evidence="2" key="1">
    <citation type="submission" date="2021-02" db="EMBL/GenBank/DDBJ databases">
        <authorList>
            <person name="Nowell W R."/>
        </authorList>
    </citation>
    <scope>NUCLEOTIDE SEQUENCE</scope>
</reference>